<sequence length="58" mass="6507">MATVGKKTVFCAQNRNNFCRPYIKNGAICKVLEIKPNTAIVRFDGQKDTDIVSLAYLK</sequence>
<dbReference type="AlphaFoldDB" id="A0A0F9THE6"/>
<dbReference type="EMBL" id="LAZR01001224">
    <property type="protein sequence ID" value="KKN48401.1"/>
    <property type="molecule type" value="Genomic_DNA"/>
</dbReference>
<organism evidence="1">
    <name type="scientific">marine sediment metagenome</name>
    <dbReference type="NCBI Taxonomy" id="412755"/>
    <lineage>
        <taxon>unclassified sequences</taxon>
        <taxon>metagenomes</taxon>
        <taxon>ecological metagenomes</taxon>
    </lineage>
</organism>
<name>A0A0F9THE6_9ZZZZ</name>
<accession>A0A0F9THE6</accession>
<comment type="caution">
    <text evidence="1">The sequence shown here is derived from an EMBL/GenBank/DDBJ whole genome shotgun (WGS) entry which is preliminary data.</text>
</comment>
<gene>
    <name evidence="1" type="ORF">LCGC14_0653480</name>
</gene>
<reference evidence="1" key="1">
    <citation type="journal article" date="2015" name="Nature">
        <title>Complex archaea that bridge the gap between prokaryotes and eukaryotes.</title>
        <authorList>
            <person name="Spang A."/>
            <person name="Saw J.H."/>
            <person name="Jorgensen S.L."/>
            <person name="Zaremba-Niedzwiedzka K."/>
            <person name="Martijn J."/>
            <person name="Lind A.E."/>
            <person name="van Eijk R."/>
            <person name="Schleper C."/>
            <person name="Guy L."/>
            <person name="Ettema T.J."/>
        </authorList>
    </citation>
    <scope>NUCLEOTIDE SEQUENCE</scope>
</reference>
<evidence type="ECO:0000313" key="1">
    <source>
        <dbReference type="EMBL" id="KKN48401.1"/>
    </source>
</evidence>
<proteinExistence type="predicted"/>
<protein>
    <submittedName>
        <fullName evidence="1">Uncharacterized protein</fullName>
    </submittedName>
</protein>